<comment type="caution">
    <text evidence="2">The sequence shown here is derived from an EMBL/GenBank/DDBJ whole genome shotgun (WGS) entry which is preliminary data.</text>
</comment>
<dbReference type="Proteomes" id="UP001367030">
    <property type="component" value="Unassembled WGS sequence"/>
</dbReference>
<keyword evidence="3" id="KW-1185">Reference proteome</keyword>
<name>A0ABU8XG93_9BURK</name>
<protein>
    <submittedName>
        <fullName evidence="2">Anti-phage ZorAB system protein ZorA</fullName>
    </submittedName>
</protein>
<evidence type="ECO:0000313" key="2">
    <source>
        <dbReference type="EMBL" id="MEJ8858639.1"/>
    </source>
</evidence>
<keyword evidence="1" id="KW-1133">Transmembrane helix</keyword>
<accession>A0ABU8XG93</accession>
<keyword evidence="1" id="KW-0472">Membrane</keyword>
<dbReference type="EMBL" id="JBBKZS010000018">
    <property type="protein sequence ID" value="MEJ8858639.1"/>
    <property type="molecule type" value="Genomic_DNA"/>
</dbReference>
<sequence>MSSLLSPDVQATLSLALHVAIASLLCVAFLSFVLFFVMPGLRTGRELKLAHRKLAALKRAGVVLDLDQVREEAMNSATLRHCWDEYRDTLHGQKTPSATGILEIARWRATATANAFFTEQALVDAPLRTEFYKHLPGILTGLGIIATFAGLIVGLMGFKVQGDAAEVQRSLGTLIGSVGGAFIYSGAAICLAMVVTTIEKLVINSRYTQVERLCGLIDSLFDAGAGEEYLQRLVEASETSATQAMQMKESLVTDLKQVLTELTQQQIASMTANSAKLGETLSGTLKEGLAGPLDRISEAVQSFGTSTGQGVNDLLTNVLTNFTERMEGMFGGQLKGMSEMLGQTAATIKDASTRFETLANQIQSAGTGAAEAMGKRMDEALQQMQVRQAESNQQMQAFIEQMKQKVAQGQADTAAQTMKMMKDLGDATAKLVQNLEGNAHQAQQDHLARLGDTQNEMRALMERLGNNMAKTQGDSTQATSAMLKDLGDSTAALVANMQARAAEADSAQRERQAALASQAGTLLDRQDQHATRLSQTVSAAVDAMRQCVERLQTATNANVERMGTGAERLLGASNRLGDNLEATRAATDGLGNVADKLQLAGSTLNTALDSTRQSLGEQKAVRDALATMVSDLRSTVENARREASLTSTLVGNLDAASQKLGQAQQAADVYLQGVTQVLGEAHAAFASNVESTLSKSNTTFHQELAKATNLLRDAIQELGDTLEALPTA</sequence>
<dbReference type="RefSeq" id="WP_340338699.1">
    <property type="nucleotide sequence ID" value="NZ_JBBKZS010000018.1"/>
</dbReference>
<gene>
    <name evidence="2" type="primary">zorA</name>
    <name evidence="2" type="ORF">WKW79_28980</name>
</gene>
<proteinExistence type="predicted"/>
<organism evidence="2 3">
    <name type="scientific">Variovorax robiniae</name>
    <dbReference type="NCBI Taxonomy" id="1836199"/>
    <lineage>
        <taxon>Bacteria</taxon>
        <taxon>Pseudomonadati</taxon>
        <taxon>Pseudomonadota</taxon>
        <taxon>Betaproteobacteria</taxon>
        <taxon>Burkholderiales</taxon>
        <taxon>Comamonadaceae</taxon>
        <taxon>Variovorax</taxon>
    </lineage>
</organism>
<keyword evidence="1" id="KW-0812">Transmembrane</keyword>
<feature type="transmembrane region" description="Helical" evidence="1">
    <location>
        <begin position="15"/>
        <end position="38"/>
    </location>
</feature>
<evidence type="ECO:0000313" key="3">
    <source>
        <dbReference type="Proteomes" id="UP001367030"/>
    </source>
</evidence>
<reference evidence="2 3" key="1">
    <citation type="submission" date="2024-03" db="EMBL/GenBank/DDBJ databases">
        <title>Novel species of the genus Variovorax.</title>
        <authorList>
            <person name="Liu Q."/>
            <person name="Xin Y.-H."/>
        </authorList>
    </citation>
    <scope>NUCLEOTIDE SEQUENCE [LARGE SCALE GENOMIC DNA]</scope>
    <source>
        <strain evidence="2 3">KACC 18901</strain>
    </source>
</reference>
<feature type="transmembrane region" description="Helical" evidence="1">
    <location>
        <begin position="138"/>
        <end position="158"/>
    </location>
</feature>
<evidence type="ECO:0000256" key="1">
    <source>
        <dbReference type="SAM" id="Phobius"/>
    </source>
</evidence>
<feature type="transmembrane region" description="Helical" evidence="1">
    <location>
        <begin position="178"/>
        <end position="198"/>
    </location>
</feature>
<dbReference type="NCBIfam" id="NF033916">
    <property type="entry name" value="antiphage_ZorA_3"/>
    <property type="match status" value="1"/>
</dbReference>